<dbReference type="SUPFAM" id="SSF55073">
    <property type="entry name" value="Nucleotide cyclase"/>
    <property type="match status" value="1"/>
</dbReference>
<dbReference type="InterPro" id="IPR029787">
    <property type="entry name" value="Nucleotide_cyclase"/>
</dbReference>
<name>A0ABU3VW44_9GAMM</name>
<dbReference type="RefSeq" id="WP_316973176.1">
    <property type="nucleotide sequence ID" value="NZ_JAWIIJ010000003.1"/>
</dbReference>
<dbReference type="SMART" id="SM00267">
    <property type="entry name" value="GGDEF"/>
    <property type="match status" value="1"/>
</dbReference>
<dbReference type="Gene3D" id="3.30.70.270">
    <property type="match status" value="1"/>
</dbReference>
<keyword evidence="5" id="KW-0548">Nucleotidyltransferase</keyword>
<dbReference type="PANTHER" id="PTHR45138:SF9">
    <property type="entry name" value="DIGUANYLATE CYCLASE DGCM-RELATED"/>
    <property type="match status" value="1"/>
</dbReference>
<accession>A0ABU3VW44</accession>
<protein>
    <recommendedName>
        <fullName evidence="1">diguanylate cyclase</fullName>
        <ecNumber evidence="1">2.7.7.65</ecNumber>
    </recommendedName>
</protein>
<comment type="catalytic activity">
    <reaction evidence="2">
        <text>2 GTP = 3',3'-c-di-GMP + 2 diphosphate</text>
        <dbReference type="Rhea" id="RHEA:24898"/>
        <dbReference type="ChEBI" id="CHEBI:33019"/>
        <dbReference type="ChEBI" id="CHEBI:37565"/>
        <dbReference type="ChEBI" id="CHEBI:58805"/>
        <dbReference type="EC" id="2.7.7.65"/>
    </reaction>
</comment>
<evidence type="ECO:0000256" key="1">
    <source>
        <dbReference type="ARBA" id="ARBA00012528"/>
    </source>
</evidence>
<gene>
    <name evidence="5" type="ORF">RYS15_06905</name>
</gene>
<dbReference type="InterPro" id="IPR050469">
    <property type="entry name" value="Diguanylate_Cyclase"/>
</dbReference>
<dbReference type="GO" id="GO:0052621">
    <property type="term" value="F:diguanylate cyclase activity"/>
    <property type="evidence" value="ECO:0007669"/>
    <property type="project" value="UniProtKB-EC"/>
</dbReference>
<feature type="domain" description="GGDEF" evidence="4">
    <location>
        <begin position="412"/>
        <end position="543"/>
    </location>
</feature>
<dbReference type="InterPro" id="IPR043128">
    <property type="entry name" value="Rev_trsase/Diguanyl_cyclase"/>
</dbReference>
<keyword evidence="5" id="KW-0808">Transferase</keyword>
<dbReference type="Pfam" id="PF20975">
    <property type="entry name" value="DGCcoil"/>
    <property type="match status" value="1"/>
</dbReference>
<dbReference type="InterPro" id="IPR000160">
    <property type="entry name" value="GGDEF_dom"/>
</dbReference>
<reference evidence="5 6" key="1">
    <citation type="submission" date="2023-10" db="EMBL/GenBank/DDBJ databases">
        <title>Characteristics and mechanism of a salt-tolerant marine origin heterotrophic nitrifying- aerobic denitrifying bacteria Marinobacter xestospongiae HN1.</title>
        <authorList>
            <person name="Qi R."/>
        </authorList>
    </citation>
    <scope>NUCLEOTIDE SEQUENCE [LARGE SCALE GENOMIC DNA]</scope>
    <source>
        <strain evidence="5 6">HN1</strain>
    </source>
</reference>
<dbReference type="NCBIfam" id="TIGR00254">
    <property type="entry name" value="GGDEF"/>
    <property type="match status" value="1"/>
</dbReference>
<dbReference type="InterPro" id="IPR048516">
    <property type="entry name" value="DGCcoil"/>
</dbReference>
<evidence type="ECO:0000256" key="3">
    <source>
        <dbReference type="SAM" id="Coils"/>
    </source>
</evidence>
<dbReference type="PROSITE" id="PS50887">
    <property type="entry name" value="GGDEF"/>
    <property type="match status" value="1"/>
</dbReference>
<keyword evidence="3" id="KW-0175">Coiled coil</keyword>
<dbReference type="EMBL" id="JAWIIJ010000003">
    <property type="protein sequence ID" value="MDV2078406.1"/>
    <property type="molecule type" value="Genomic_DNA"/>
</dbReference>
<proteinExistence type="predicted"/>
<sequence length="543" mass="62597">MSSAESWKAKYLREIEEAEVREQRWQEERHTLGRMLVRTSLASEGQGPHLDSLLGQLRDLLRKDHYDLERLRQLQASIDRQLTQLDDRKQQTFGQLKERVDTLVETARRHPQFQPEKDGLRRLEKAFRKPEQLRETLPQWFCELAELVARALAADPATEHKPGLLGRWFGNGDEHHDETPELAAPLELSDEDLAQRLRIARRISELLGQMLAQLALDPHAHARAETLRDHLAVSNDWAELRASLNEVADLLIAAVRRGQQEFEAFLKRLDERLLALQDHFLDQSDMLAGAQTASQAFDRGLREGLEELGQRVKASEDVHELKRSVNDHIETISVVVARYREEESERERRLASQVATMQEKLAALEAHSEQMQERLREERSRALTDVLTQLPNREAWQERLAFEFKRWQRYRHPLTVVMLDIDHFKRINDSYGHKAGDRVIQLLGKTLSERLRSTDFVARYGGEEFVVLMPETDNDGASRVVESLREHIAQLPFHFRGEPVSITFSAGVAQLRDGDDQDSVFDRADKALYQAKDGGRNRVQVAG</sequence>
<keyword evidence="6" id="KW-1185">Reference proteome</keyword>
<dbReference type="Proteomes" id="UP001269819">
    <property type="component" value="Unassembled WGS sequence"/>
</dbReference>
<feature type="coiled-coil region" evidence="3">
    <location>
        <begin position="347"/>
        <end position="381"/>
    </location>
</feature>
<evidence type="ECO:0000256" key="2">
    <source>
        <dbReference type="ARBA" id="ARBA00034247"/>
    </source>
</evidence>
<dbReference type="EC" id="2.7.7.65" evidence="1"/>
<evidence type="ECO:0000259" key="4">
    <source>
        <dbReference type="PROSITE" id="PS50887"/>
    </source>
</evidence>
<dbReference type="PANTHER" id="PTHR45138">
    <property type="entry name" value="REGULATORY COMPONENTS OF SENSORY TRANSDUCTION SYSTEM"/>
    <property type="match status" value="1"/>
</dbReference>
<dbReference type="CDD" id="cd01949">
    <property type="entry name" value="GGDEF"/>
    <property type="match status" value="1"/>
</dbReference>
<comment type="caution">
    <text evidence="5">The sequence shown here is derived from an EMBL/GenBank/DDBJ whole genome shotgun (WGS) entry which is preliminary data.</text>
</comment>
<evidence type="ECO:0000313" key="5">
    <source>
        <dbReference type="EMBL" id="MDV2078406.1"/>
    </source>
</evidence>
<organism evidence="5 6">
    <name type="scientific">Marinobacter xestospongiae</name>
    <dbReference type="NCBI Taxonomy" id="994319"/>
    <lineage>
        <taxon>Bacteria</taxon>
        <taxon>Pseudomonadati</taxon>
        <taxon>Pseudomonadota</taxon>
        <taxon>Gammaproteobacteria</taxon>
        <taxon>Pseudomonadales</taxon>
        <taxon>Marinobacteraceae</taxon>
        <taxon>Marinobacter</taxon>
    </lineage>
</organism>
<dbReference type="Pfam" id="PF00990">
    <property type="entry name" value="GGDEF"/>
    <property type="match status" value="1"/>
</dbReference>
<evidence type="ECO:0000313" key="6">
    <source>
        <dbReference type="Proteomes" id="UP001269819"/>
    </source>
</evidence>